<evidence type="ECO:0000256" key="14">
    <source>
        <dbReference type="SAM" id="Coils"/>
    </source>
</evidence>
<name>A0ABN1LZD4_9FIRM</name>
<evidence type="ECO:0000256" key="1">
    <source>
        <dbReference type="ARBA" id="ARBA00000085"/>
    </source>
</evidence>
<dbReference type="InterPro" id="IPR005467">
    <property type="entry name" value="His_kinase_dom"/>
</dbReference>
<evidence type="ECO:0000256" key="11">
    <source>
        <dbReference type="ARBA" id="ARBA00022989"/>
    </source>
</evidence>
<evidence type="ECO:0000256" key="2">
    <source>
        <dbReference type="ARBA" id="ARBA00004651"/>
    </source>
</evidence>
<keyword evidence="7 15" id="KW-0812">Transmembrane</keyword>
<protein>
    <recommendedName>
        <fullName evidence="3">histidine kinase</fullName>
        <ecNumber evidence="3">2.7.13.3</ecNumber>
    </recommendedName>
</protein>
<dbReference type="PRINTS" id="PR00344">
    <property type="entry name" value="BCTRLSENSOR"/>
</dbReference>
<gene>
    <name evidence="17" type="ORF">GCM10008917_06560</name>
</gene>
<reference evidence="17 18" key="1">
    <citation type="journal article" date="2019" name="Int. J. Syst. Evol. Microbiol.">
        <title>The Global Catalogue of Microorganisms (GCM) 10K type strain sequencing project: providing services to taxonomists for standard genome sequencing and annotation.</title>
        <authorList>
            <consortium name="The Broad Institute Genomics Platform"/>
            <consortium name="The Broad Institute Genome Sequencing Center for Infectious Disease"/>
            <person name="Wu L."/>
            <person name="Ma J."/>
        </authorList>
    </citation>
    <scope>NUCLEOTIDE SEQUENCE [LARGE SCALE GENOMIC DNA]</scope>
    <source>
        <strain evidence="17 18">JCM 6486</strain>
    </source>
</reference>
<dbReference type="SMART" id="SM00388">
    <property type="entry name" value="HisKA"/>
    <property type="match status" value="1"/>
</dbReference>
<evidence type="ECO:0000256" key="5">
    <source>
        <dbReference type="ARBA" id="ARBA00022553"/>
    </source>
</evidence>
<feature type="domain" description="Histidine kinase" evidence="16">
    <location>
        <begin position="244"/>
        <end position="463"/>
    </location>
</feature>
<keyword evidence="18" id="KW-1185">Reference proteome</keyword>
<evidence type="ECO:0000256" key="10">
    <source>
        <dbReference type="ARBA" id="ARBA00022840"/>
    </source>
</evidence>
<dbReference type="InterPro" id="IPR003594">
    <property type="entry name" value="HATPase_dom"/>
</dbReference>
<dbReference type="Pfam" id="PF02518">
    <property type="entry name" value="HATPase_c"/>
    <property type="match status" value="1"/>
</dbReference>
<keyword evidence="12" id="KW-0902">Two-component regulatory system</keyword>
<dbReference type="CDD" id="cd00082">
    <property type="entry name" value="HisKA"/>
    <property type="match status" value="1"/>
</dbReference>
<keyword evidence="14" id="KW-0175">Coiled coil</keyword>
<evidence type="ECO:0000256" key="13">
    <source>
        <dbReference type="ARBA" id="ARBA00023136"/>
    </source>
</evidence>
<accession>A0ABN1LZD4</accession>
<evidence type="ECO:0000256" key="12">
    <source>
        <dbReference type="ARBA" id="ARBA00023012"/>
    </source>
</evidence>
<dbReference type="SMART" id="SM00387">
    <property type="entry name" value="HATPase_c"/>
    <property type="match status" value="1"/>
</dbReference>
<dbReference type="PROSITE" id="PS50109">
    <property type="entry name" value="HIS_KIN"/>
    <property type="match status" value="1"/>
</dbReference>
<evidence type="ECO:0000259" key="16">
    <source>
        <dbReference type="PROSITE" id="PS50109"/>
    </source>
</evidence>
<evidence type="ECO:0000256" key="7">
    <source>
        <dbReference type="ARBA" id="ARBA00022692"/>
    </source>
</evidence>
<dbReference type="SUPFAM" id="SSF47384">
    <property type="entry name" value="Homodimeric domain of signal transducing histidine kinase"/>
    <property type="match status" value="1"/>
</dbReference>
<evidence type="ECO:0000256" key="4">
    <source>
        <dbReference type="ARBA" id="ARBA00022475"/>
    </source>
</evidence>
<dbReference type="InterPro" id="IPR004358">
    <property type="entry name" value="Sig_transdc_His_kin-like_C"/>
</dbReference>
<dbReference type="Gene3D" id="1.10.287.130">
    <property type="match status" value="1"/>
</dbReference>
<keyword evidence="4" id="KW-1003">Cell membrane</keyword>
<dbReference type="InterPro" id="IPR050398">
    <property type="entry name" value="HssS/ArlS-like"/>
</dbReference>
<evidence type="ECO:0000313" key="17">
    <source>
        <dbReference type="EMBL" id="GAA0862185.1"/>
    </source>
</evidence>
<keyword evidence="6" id="KW-0808">Transferase</keyword>
<evidence type="ECO:0000256" key="15">
    <source>
        <dbReference type="SAM" id="Phobius"/>
    </source>
</evidence>
<comment type="catalytic activity">
    <reaction evidence="1">
        <text>ATP + protein L-histidine = ADP + protein N-phospho-L-histidine.</text>
        <dbReference type="EC" id="2.7.13.3"/>
    </reaction>
</comment>
<feature type="coiled-coil region" evidence="14">
    <location>
        <begin position="217"/>
        <end position="244"/>
    </location>
</feature>
<keyword evidence="9 17" id="KW-0418">Kinase</keyword>
<keyword evidence="13 15" id="KW-0472">Membrane</keyword>
<dbReference type="InterPro" id="IPR036097">
    <property type="entry name" value="HisK_dim/P_sf"/>
</dbReference>
<dbReference type="PANTHER" id="PTHR45528:SF1">
    <property type="entry name" value="SENSOR HISTIDINE KINASE CPXA"/>
    <property type="match status" value="1"/>
</dbReference>
<dbReference type="Proteomes" id="UP001400965">
    <property type="component" value="Unassembled WGS sequence"/>
</dbReference>
<evidence type="ECO:0000256" key="3">
    <source>
        <dbReference type="ARBA" id="ARBA00012438"/>
    </source>
</evidence>
<organism evidence="17 18">
    <name type="scientific">Paraclostridium tenue</name>
    <dbReference type="NCBI Taxonomy" id="1737"/>
    <lineage>
        <taxon>Bacteria</taxon>
        <taxon>Bacillati</taxon>
        <taxon>Bacillota</taxon>
        <taxon>Clostridia</taxon>
        <taxon>Peptostreptococcales</taxon>
        <taxon>Peptostreptococcaceae</taxon>
        <taxon>Paraclostridium</taxon>
    </lineage>
</organism>
<evidence type="ECO:0000313" key="18">
    <source>
        <dbReference type="Proteomes" id="UP001400965"/>
    </source>
</evidence>
<evidence type="ECO:0000256" key="8">
    <source>
        <dbReference type="ARBA" id="ARBA00022741"/>
    </source>
</evidence>
<dbReference type="PROSITE" id="PS51257">
    <property type="entry name" value="PROKAR_LIPOPROTEIN"/>
    <property type="match status" value="1"/>
</dbReference>
<keyword evidence="11 15" id="KW-1133">Transmembrane helix</keyword>
<dbReference type="EMBL" id="BAAACP010000002">
    <property type="protein sequence ID" value="GAA0862185.1"/>
    <property type="molecule type" value="Genomic_DNA"/>
</dbReference>
<dbReference type="EC" id="2.7.13.3" evidence="3"/>
<dbReference type="RefSeq" id="WP_147545350.1">
    <property type="nucleotide sequence ID" value="NZ_BAAACP010000002.1"/>
</dbReference>
<dbReference type="SUPFAM" id="SSF55874">
    <property type="entry name" value="ATPase domain of HSP90 chaperone/DNA topoisomerase II/histidine kinase"/>
    <property type="match status" value="1"/>
</dbReference>
<dbReference type="Pfam" id="PF00512">
    <property type="entry name" value="HisKA"/>
    <property type="match status" value="1"/>
</dbReference>
<keyword evidence="10" id="KW-0067">ATP-binding</keyword>
<comment type="caution">
    <text evidence="17">The sequence shown here is derived from an EMBL/GenBank/DDBJ whole genome shotgun (WGS) entry which is preliminary data.</text>
</comment>
<feature type="transmembrane region" description="Helical" evidence="15">
    <location>
        <begin position="162"/>
        <end position="181"/>
    </location>
</feature>
<comment type="subcellular location">
    <subcellularLocation>
        <location evidence="2">Cell membrane</location>
        <topology evidence="2">Multi-pass membrane protein</topology>
    </subcellularLocation>
</comment>
<dbReference type="InterPro" id="IPR036890">
    <property type="entry name" value="HATPase_C_sf"/>
</dbReference>
<dbReference type="GO" id="GO:0016301">
    <property type="term" value="F:kinase activity"/>
    <property type="evidence" value="ECO:0007669"/>
    <property type="project" value="UniProtKB-KW"/>
</dbReference>
<keyword evidence="5" id="KW-0597">Phosphoprotein</keyword>
<feature type="transmembrane region" description="Helical" evidence="15">
    <location>
        <begin position="6"/>
        <end position="28"/>
    </location>
</feature>
<evidence type="ECO:0000256" key="6">
    <source>
        <dbReference type="ARBA" id="ARBA00022679"/>
    </source>
</evidence>
<dbReference type="PANTHER" id="PTHR45528">
    <property type="entry name" value="SENSOR HISTIDINE KINASE CPXA"/>
    <property type="match status" value="1"/>
</dbReference>
<dbReference type="Gene3D" id="3.30.565.10">
    <property type="entry name" value="Histidine kinase-like ATPase, C-terminal domain"/>
    <property type="match status" value="1"/>
</dbReference>
<sequence>MKRKLMIYYSISFILACLVILSINIAFIRSNIYKEGALYNYNPEKITSVFNDYIYSSEDNKVLVTDDGIKFLKSNNIGLQILNKENQEIFQYNKPNMALSYYSNLSLINMYKNKEKTLFLGEKTLNGIDYTYLLFLDSSKVKRVTYAYDVELVEKAHKFPTLIIINIVLLLIISSLYTLVITKPINRIIDRILDLYNHNYSIKKINQGIYYKVESCLNQLSDRLSSSDNEREELENMREEWISNISHDIKTPLTSIIGNAEILGDTEYEINDEIRKKCCNTIINKSEYIKSLVEDLNLSTRLKCNTLVLNKKKINIVSLIRHILIDIINDEKYDDSNISFNYSDEDIVLELDEQLIKRVFINLIINAFVHNDSDVAIKIDIQKVDNNNVYISIEDNGRGIEKDELNNIFKRYYRGTNTIKKVEGSGLGMAIAHDIIKAHGADIKAISKLGNGLKIDIRFENIID</sequence>
<dbReference type="InterPro" id="IPR003661">
    <property type="entry name" value="HisK_dim/P_dom"/>
</dbReference>
<keyword evidence="8" id="KW-0547">Nucleotide-binding</keyword>
<evidence type="ECO:0000256" key="9">
    <source>
        <dbReference type="ARBA" id="ARBA00022777"/>
    </source>
</evidence>
<proteinExistence type="predicted"/>